<comment type="caution">
    <text evidence="2">The sequence shown here is derived from an EMBL/GenBank/DDBJ whole genome shotgun (WGS) entry which is preliminary data.</text>
</comment>
<dbReference type="InterPro" id="IPR007214">
    <property type="entry name" value="YbaK/aa-tRNA-synth-assoc-dom"/>
</dbReference>
<dbReference type="GO" id="GO:0002161">
    <property type="term" value="F:aminoacyl-tRNA deacylase activity"/>
    <property type="evidence" value="ECO:0007669"/>
    <property type="project" value="InterPro"/>
</dbReference>
<reference evidence="3" key="1">
    <citation type="submission" date="2017-09" db="EMBL/GenBank/DDBJ databases">
        <title>Depth-based differentiation of microbial function through sediment-hosted aquifers and enrichment of novel symbionts in the deep terrestrial subsurface.</title>
        <authorList>
            <person name="Probst A.J."/>
            <person name="Ladd B."/>
            <person name="Jarett J.K."/>
            <person name="Geller-Mcgrath D.E."/>
            <person name="Sieber C.M.K."/>
            <person name="Emerson J.B."/>
            <person name="Anantharaman K."/>
            <person name="Thomas B.C."/>
            <person name="Malmstrom R."/>
            <person name="Stieglmeier M."/>
            <person name="Klingl A."/>
            <person name="Woyke T."/>
            <person name="Ryan C.M."/>
            <person name="Banfield J.F."/>
        </authorList>
    </citation>
    <scope>NUCLEOTIDE SEQUENCE [LARGE SCALE GENOMIC DNA]</scope>
</reference>
<dbReference type="InterPro" id="IPR036754">
    <property type="entry name" value="YbaK/aa-tRNA-synt-asso_dom_sf"/>
</dbReference>
<dbReference type="Pfam" id="PF04073">
    <property type="entry name" value="tRNA_edit"/>
    <property type="match status" value="1"/>
</dbReference>
<proteinExistence type="predicted"/>
<evidence type="ECO:0000259" key="1">
    <source>
        <dbReference type="Pfam" id="PF04073"/>
    </source>
</evidence>
<feature type="domain" description="YbaK/aminoacyl-tRNA synthetase-associated" evidence="1">
    <location>
        <begin position="23"/>
        <end position="165"/>
    </location>
</feature>
<dbReference type="AlphaFoldDB" id="A0A2H0YLU8"/>
<protein>
    <recommendedName>
        <fullName evidence="1">YbaK/aminoacyl-tRNA synthetase-associated domain-containing protein</fullName>
    </recommendedName>
</protein>
<dbReference type="SUPFAM" id="SSF55826">
    <property type="entry name" value="YbaK/ProRS associated domain"/>
    <property type="match status" value="1"/>
</dbReference>
<organism evidence="2 3">
    <name type="scientific">Candidatus Nealsonbacteria bacterium CG08_land_8_20_14_0_20_38_20</name>
    <dbReference type="NCBI Taxonomy" id="1974705"/>
    <lineage>
        <taxon>Bacteria</taxon>
        <taxon>Candidatus Nealsoniibacteriota</taxon>
    </lineage>
</organism>
<sequence length="177" mass="19702">MPILKNLEKLLKDAKAKYEVVKHKTVYTALDKAKTLKIKPKEVAKTLVLKLGSGKTAQYVLASIPADKNFDKEKFKKLFNNWAKKAAKAEGKVFKTIKEIGFAEEKWIKKNIFKTKAGGAVPPFGSLFKISAFIDKSLLKAKKLMINAGGFEESIRIVGGQLEKLEKAVKGSFSKKK</sequence>
<dbReference type="EMBL" id="PEYD01000036">
    <property type="protein sequence ID" value="PIS39467.1"/>
    <property type="molecule type" value="Genomic_DNA"/>
</dbReference>
<accession>A0A2H0YLU8</accession>
<dbReference type="Gene3D" id="3.90.960.10">
    <property type="entry name" value="YbaK/aminoacyl-tRNA synthetase-associated domain"/>
    <property type="match status" value="1"/>
</dbReference>
<evidence type="ECO:0000313" key="3">
    <source>
        <dbReference type="Proteomes" id="UP000230088"/>
    </source>
</evidence>
<dbReference type="CDD" id="cd04332">
    <property type="entry name" value="YbaK_like"/>
    <property type="match status" value="1"/>
</dbReference>
<name>A0A2H0YLU8_9BACT</name>
<gene>
    <name evidence="2" type="ORF">COT33_01840</name>
</gene>
<dbReference type="Proteomes" id="UP000230088">
    <property type="component" value="Unassembled WGS sequence"/>
</dbReference>
<evidence type="ECO:0000313" key="2">
    <source>
        <dbReference type="EMBL" id="PIS39467.1"/>
    </source>
</evidence>